<name>A0A210QYP5_MIZYE</name>
<gene>
    <name evidence="8" type="ORF">KP79_PYT21813</name>
</gene>
<reference evidence="8 9" key="1">
    <citation type="journal article" date="2017" name="Nat. Ecol. Evol.">
        <title>Scallop genome provides insights into evolution of bilaterian karyotype and development.</title>
        <authorList>
            <person name="Wang S."/>
            <person name="Zhang J."/>
            <person name="Jiao W."/>
            <person name="Li J."/>
            <person name="Xun X."/>
            <person name="Sun Y."/>
            <person name="Guo X."/>
            <person name="Huan P."/>
            <person name="Dong B."/>
            <person name="Zhang L."/>
            <person name="Hu X."/>
            <person name="Sun X."/>
            <person name="Wang J."/>
            <person name="Zhao C."/>
            <person name="Wang Y."/>
            <person name="Wang D."/>
            <person name="Huang X."/>
            <person name="Wang R."/>
            <person name="Lv J."/>
            <person name="Li Y."/>
            <person name="Zhang Z."/>
            <person name="Liu B."/>
            <person name="Lu W."/>
            <person name="Hui Y."/>
            <person name="Liang J."/>
            <person name="Zhou Z."/>
            <person name="Hou R."/>
            <person name="Li X."/>
            <person name="Liu Y."/>
            <person name="Li H."/>
            <person name="Ning X."/>
            <person name="Lin Y."/>
            <person name="Zhao L."/>
            <person name="Xing Q."/>
            <person name="Dou J."/>
            <person name="Li Y."/>
            <person name="Mao J."/>
            <person name="Guo H."/>
            <person name="Dou H."/>
            <person name="Li T."/>
            <person name="Mu C."/>
            <person name="Jiang W."/>
            <person name="Fu Q."/>
            <person name="Fu X."/>
            <person name="Miao Y."/>
            <person name="Liu J."/>
            <person name="Yu Q."/>
            <person name="Li R."/>
            <person name="Liao H."/>
            <person name="Li X."/>
            <person name="Kong Y."/>
            <person name="Jiang Z."/>
            <person name="Chourrout D."/>
            <person name="Li R."/>
            <person name="Bao Z."/>
        </authorList>
    </citation>
    <scope>NUCLEOTIDE SEQUENCE [LARGE SCALE GENOMIC DNA]</scope>
    <source>
        <strain evidence="8 9">PY_sf001</strain>
    </source>
</reference>
<dbReference type="GO" id="GO:0007165">
    <property type="term" value="P:signal transduction"/>
    <property type="evidence" value="ECO:0007669"/>
    <property type="project" value="InterPro"/>
</dbReference>
<keyword evidence="5 6" id="KW-0472">Membrane</keyword>
<dbReference type="Gene3D" id="3.80.10.10">
    <property type="entry name" value="Ribonuclease Inhibitor"/>
    <property type="match status" value="1"/>
</dbReference>
<dbReference type="PANTHER" id="PTHR24365:SF541">
    <property type="entry name" value="PROTEIN TOLL-RELATED"/>
    <property type="match status" value="1"/>
</dbReference>
<dbReference type="AlphaFoldDB" id="A0A210QYP5"/>
<dbReference type="InterPro" id="IPR035897">
    <property type="entry name" value="Toll_tir_struct_dom_sf"/>
</dbReference>
<comment type="caution">
    <text evidence="8">The sequence shown here is derived from an EMBL/GenBank/DDBJ whole genome shotgun (WGS) entry which is preliminary data.</text>
</comment>
<evidence type="ECO:0000256" key="2">
    <source>
        <dbReference type="ARBA" id="ARBA00022692"/>
    </source>
</evidence>
<feature type="domain" description="TIR" evidence="7">
    <location>
        <begin position="483"/>
        <end position="617"/>
    </location>
</feature>
<dbReference type="GO" id="GO:0038023">
    <property type="term" value="F:signaling receptor activity"/>
    <property type="evidence" value="ECO:0007669"/>
    <property type="project" value="TreeGrafter"/>
</dbReference>
<dbReference type="InterPro" id="IPR000157">
    <property type="entry name" value="TIR_dom"/>
</dbReference>
<keyword evidence="4 6" id="KW-1133">Transmembrane helix</keyword>
<evidence type="ECO:0000313" key="9">
    <source>
        <dbReference type="Proteomes" id="UP000242188"/>
    </source>
</evidence>
<protein>
    <submittedName>
        <fullName evidence="8">Protein toll</fullName>
    </submittedName>
</protein>
<dbReference type="SMART" id="SM00255">
    <property type="entry name" value="TIR"/>
    <property type="match status" value="1"/>
</dbReference>
<evidence type="ECO:0000256" key="6">
    <source>
        <dbReference type="SAM" id="Phobius"/>
    </source>
</evidence>
<comment type="subcellular location">
    <subcellularLocation>
        <location evidence="1">Membrane</location>
        <topology evidence="1">Single-pass membrane protein</topology>
    </subcellularLocation>
</comment>
<evidence type="ECO:0000256" key="1">
    <source>
        <dbReference type="ARBA" id="ARBA00004167"/>
    </source>
</evidence>
<sequence length="664" mass="77367">MPYALVVISLKTIHDNNQMFTNKSKLNGDGFFIPTCTIMISMRVLGLLLTMATAYTPSDSQQSHAVLQPPRHCVKVLSNQTQETDLNCNVLTGTVWTFEWVQHWAKEHVQYGLNVYIKCEPNSTVILRQPIKAFLLRKLDINSCGLRQMYDYDLTADTAALAFTVRTLTIQDSVYFITFNELQALYIKYSRDVISKYPCYLPPSVEKYVERNVSVKSEGYGTKQQLMELREASRNHKFKLPQCEYQELRYYEKSFSRKNKLNFVRRFLDKGKFPSLEVLNISSLQLDRIPSELFREHWPEKFPMMKVVDISANNIGQIPFEFPPSSQCNITVNMTRNNITVLTESALNKLETFYPGRILLQDNPLSCACKLKPLLHFVRYSVKQFVQHYGYLRNLTCQSPVIVRGRAVGDVSFREVCRDEGEEEATTVENIPSYVFFITPPIFLLLITVIMVFFRFRKELKLIAFTRFTFRRNRTNREDLATKEYDAFVSYSSQDELFVTRMCTRLEGPPYQFKLCLHYKHFVPGLCISQNIIESVERSSHTIMILSNNFIESEWCILEFRKAFHQSLIGHNKHLIVILLEDIENDCLQPDMTYFLQTHTYLRADEYLFWDKLVYTLSNKRIDRDKNAFSVDMACAGKDKKNSRPFNRGDEIKELDATIPLSST</sequence>
<dbReference type="STRING" id="6573.A0A210QYP5"/>
<dbReference type="EMBL" id="NEDP02001200">
    <property type="protein sequence ID" value="OWF53870.1"/>
    <property type="molecule type" value="Genomic_DNA"/>
</dbReference>
<keyword evidence="2 6" id="KW-0812">Transmembrane</keyword>
<dbReference type="Pfam" id="PF01582">
    <property type="entry name" value="TIR"/>
    <property type="match status" value="1"/>
</dbReference>
<evidence type="ECO:0000256" key="5">
    <source>
        <dbReference type="ARBA" id="ARBA00023136"/>
    </source>
</evidence>
<dbReference type="SUPFAM" id="SSF52200">
    <property type="entry name" value="Toll/Interleukin receptor TIR domain"/>
    <property type="match status" value="1"/>
</dbReference>
<dbReference type="Proteomes" id="UP000242188">
    <property type="component" value="Unassembled WGS sequence"/>
</dbReference>
<dbReference type="GO" id="GO:0005886">
    <property type="term" value="C:plasma membrane"/>
    <property type="evidence" value="ECO:0007669"/>
    <property type="project" value="TreeGrafter"/>
</dbReference>
<evidence type="ECO:0000256" key="4">
    <source>
        <dbReference type="ARBA" id="ARBA00022989"/>
    </source>
</evidence>
<dbReference type="Gene3D" id="3.40.50.10140">
    <property type="entry name" value="Toll/interleukin-1 receptor homology (TIR) domain"/>
    <property type="match status" value="1"/>
</dbReference>
<dbReference type="OrthoDB" id="1421090at2759"/>
<dbReference type="PROSITE" id="PS50104">
    <property type="entry name" value="TIR"/>
    <property type="match status" value="1"/>
</dbReference>
<dbReference type="SUPFAM" id="SSF52058">
    <property type="entry name" value="L domain-like"/>
    <property type="match status" value="1"/>
</dbReference>
<dbReference type="PRINTS" id="PR01537">
    <property type="entry name" value="INTRLKN1R1F"/>
</dbReference>
<dbReference type="PANTHER" id="PTHR24365">
    <property type="entry name" value="TOLL-LIKE RECEPTOR"/>
    <property type="match status" value="1"/>
</dbReference>
<keyword evidence="9" id="KW-1185">Reference proteome</keyword>
<proteinExistence type="predicted"/>
<organism evidence="8 9">
    <name type="scientific">Mizuhopecten yessoensis</name>
    <name type="common">Japanese scallop</name>
    <name type="synonym">Patinopecten yessoensis</name>
    <dbReference type="NCBI Taxonomy" id="6573"/>
    <lineage>
        <taxon>Eukaryota</taxon>
        <taxon>Metazoa</taxon>
        <taxon>Spiralia</taxon>
        <taxon>Lophotrochozoa</taxon>
        <taxon>Mollusca</taxon>
        <taxon>Bivalvia</taxon>
        <taxon>Autobranchia</taxon>
        <taxon>Pteriomorphia</taxon>
        <taxon>Pectinida</taxon>
        <taxon>Pectinoidea</taxon>
        <taxon>Pectinidae</taxon>
        <taxon>Mizuhopecten</taxon>
    </lineage>
</organism>
<feature type="transmembrane region" description="Helical" evidence="6">
    <location>
        <begin position="434"/>
        <end position="454"/>
    </location>
</feature>
<evidence type="ECO:0000259" key="7">
    <source>
        <dbReference type="PROSITE" id="PS50104"/>
    </source>
</evidence>
<keyword evidence="3" id="KW-0732">Signal</keyword>
<accession>A0A210QYP5</accession>
<dbReference type="InterPro" id="IPR032675">
    <property type="entry name" value="LRR_dom_sf"/>
</dbReference>
<evidence type="ECO:0000313" key="8">
    <source>
        <dbReference type="EMBL" id="OWF53870.1"/>
    </source>
</evidence>
<evidence type="ECO:0000256" key="3">
    <source>
        <dbReference type="ARBA" id="ARBA00022729"/>
    </source>
</evidence>